<dbReference type="RefSeq" id="WP_149817481.1">
    <property type="nucleotide sequence ID" value="NZ_VUOA01000019.1"/>
</dbReference>
<evidence type="ECO:0000313" key="2">
    <source>
        <dbReference type="EMBL" id="KAA2237564.1"/>
    </source>
</evidence>
<feature type="region of interest" description="Disordered" evidence="1">
    <location>
        <begin position="863"/>
        <end position="899"/>
    </location>
</feature>
<accession>A0A5B2VF45</accession>
<sequence length="2098" mass="222303">MSVLPRTDMGPSRDMNVGGQRSTDFLAQATTGTASAAQISSGWEAVRNAGRALQGFNSNALTATDLENARRALVSTMGSGLPKELQANQEEFLKQIDRRLGAQQAQAAQQAEARNQKGAQLVRDLRDSLRGFNGGTVSADELRAVRKEANDFLAENQGRINQSTQANLRSFLDQSKNRLDNAGRVNQQQQEARQLNASLTTHVDTLRNALKAYNDNPNAETRRALNNASYEANAFAGRIRNDQVDQLSGAALENLSSYRAQAAQKLDASSPNRVQANQQQQAARQLNASLTTHVETLRNALKTYNDNPNPETRRALNNASYEANAFAGRIRNDQVDQLSGAALENLSSYRAQAAQKLEASSPNRAGAAQATTQTPQQQEARQLNASLTTHVDTLRNALKAYNDNPNAETRRALNNASYEANAFAGRIRNDQVEQLSGAALENLSSYRAQAKQKLDASSPNRANAATQTSAAETTQRPSRYGTPEVIQTFQSNRWRGREIAVYQVQNRESGAWEVRAQSLQPNRIERDVLVFSSNRRVRDEDFGREGQILPKLSEAAQKLNAPSNIRQGQTAGTPNGNLRDAAVGVATGIPFDLPKMVVGIPEGLFRNAVGLSRNIADGLDRLVDVADPADRSRTGPSNPLNFERRTQFTEANNSQAAVQNLQNNIARNLGANPDSRAFQLGDLLGGFLAPSPGGRAGTGAADNAASLATRRNLGAKLEGANFAEIKAGLDRIGPEGMNRLAREYPQEAGQIAQRLRAFDNPEAQRLAEQLKPRAETASAGRTNTSSAITRPAVPPAATRATGLNDQLGAALDAYRANPGPATRAAVNDASAEVGTLMRQNGGRPPAGLDGTTARELTQRQGEATRLLDATRPQPQRAQTPAAETAAPVRPTPPPAVSRAAGLNDQLGAALDAYKANPGPATRAALNDASAEVGTLMRQNGGRPPAGLDGTTARALTQRQGEATRVLDATRPQTTRPAQAARTETTGQTTQAAAPARVAVPPAVARATTLNDQLGGALDAYKANPGPATRAALNDASAEVGSLMRQNGGRPPAGLDGTTARELTRRQGEATRVLDATRPQPQARTEAPPQGGGRVTSSTQPPRSGNETTVSTNAPANTGRAETPPADPGSGGINNNPPRRPTATGAPPPPDGPNGPELRTMSGRRVEASAEQRAVLNDNPTLQIVEQRGDGSIYAQKPEGGATNVYRIASDGKVSPVGGAQAQPITPVELNRMVPTTDDASTIPPRTAGTTPGGALIAPGGTASSEVAQTPPRAIDRLNDVERPPMSAKVRELRLNLEDFNNGLEARRDAYEPGQGRIPAFDRVTEQLNLDTNYIRAQRQDASENRPNLLQQGWQNTESLRQNVIDGVHAYRDAVPNALGRVTEPFVNRVARPLIRSGLEAAENVARPVLGFAKDTVVQPLTNAVGNTVGRAADDFFHNNPIGNDVRLTTRELFLGNPDPLNQELPRNSLRNEVGRTVYEGVRMPIVQRTSEAAQSAIDLAGAAFNNVATRAEPIVAPIQGMVTGTLDNLRTVGQVAATQVLPGAIGWASFTGDIRPLSQKDAKVMLQSANFSTNELQSINPGALGIRTSETFLVDARIGFIYSGPTIKGVSPQAIARGDFGNAIQWDQLVASQFVREGADGAQQAARNVTFRASGALAGAGYSVSLKDYNEIFQVRGNAVVQFATFGGGARLEGGAITSGEGFQLGTRGYGALGIVRYSGDLINIDLAPTNIPGMPSRFSFGATRPRLDPTLFPNDGLRQGVTPAEGLVPGVNAPPSVTHAIFGGGHNPLIDHQATLSLAPNIKLEGVSKLRLDNGTELDGSYAGTALTQRGGVLRLANIFDSPLANYRQDSSTYDMTMGNNPTRLAGAEQVRERGLDSVLLPGGTPLFVSPEQIRLDTAQNGLRGLQSRLLANPADPDVRKSLAKLMGDLTTKQPPATQEMAKRELELLLNRSAGNPAVLRNGDAVRDLFEKYSGVNSNQAAPAPRPAPAAQPAPTPAAPQPSPTAVGPIQPGVAARATGLNDALGSALDAYKANPNATTRRAVNDAAAEVGTLLRQNGGQPPVGLDAGTARELTQRQGEATRILDATRQTPPNQAP</sequence>
<feature type="region of interest" description="Disordered" evidence="1">
    <location>
        <begin position="354"/>
        <end position="382"/>
    </location>
</feature>
<feature type="compositionally biased region" description="Low complexity" evidence="1">
    <location>
        <begin position="977"/>
        <end position="998"/>
    </location>
</feature>
<protein>
    <submittedName>
        <fullName evidence="2">Uncharacterized protein</fullName>
    </submittedName>
</protein>
<feature type="compositionally biased region" description="Low complexity" evidence="1">
    <location>
        <begin position="787"/>
        <end position="801"/>
    </location>
</feature>
<feature type="region of interest" description="Disordered" evidence="1">
    <location>
        <begin position="770"/>
        <end position="801"/>
    </location>
</feature>
<feature type="region of interest" description="Disordered" evidence="1">
    <location>
        <begin position="1978"/>
        <end position="2012"/>
    </location>
</feature>
<reference evidence="2 3" key="1">
    <citation type="submission" date="2019-09" db="EMBL/GenBank/DDBJ databases">
        <title>Salinarimonas rosea gen. nov., sp. nov., a new member of the a-2 subgroup of the Proteobacteria.</title>
        <authorList>
            <person name="Liu J."/>
        </authorList>
    </citation>
    <scope>NUCLEOTIDE SEQUENCE [LARGE SCALE GENOMIC DNA]</scope>
    <source>
        <strain evidence="2 3">BN140002</strain>
    </source>
</reference>
<evidence type="ECO:0000313" key="3">
    <source>
        <dbReference type="Proteomes" id="UP000323142"/>
    </source>
</evidence>
<feature type="region of interest" description="Disordered" evidence="1">
    <location>
        <begin position="971"/>
        <end position="998"/>
    </location>
</feature>
<reference evidence="2 3" key="2">
    <citation type="submission" date="2019-09" db="EMBL/GenBank/DDBJ databases">
        <authorList>
            <person name="Jin C."/>
        </authorList>
    </citation>
    <scope>NUCLEOTIDE SEQUENCE [LARGE SCALE GENOMIC DNA]</scope>
    <source>
        <strain evidence="2 3">BN140002</strain>
    </source>
</reference>
<feature type="compositionally biased region" description="Low complexity" evidence="1">
    <location>
        <begin position="365"/>
        <end position="382"/>
    </location>
</feature>
<dbReference type="EMBL" id="VUOA01000019">
    <property type="protein sequence ID" value="KAA2237564.1"/>
    <property type="molecule type" value="Genomic_DNA"/>
</dbReference>
<dbReference type="Proteomes" id="UP000323142">
    <property type="component" value="Unassembled WGS sequence"/>
</dbReference>
<comment type="caution">
    <text evidence="2">The sequence shown here is derived from an EMBL/GenBank/DDBJ whole genome shotgun (WGS) entry which is preliminary data.</text>
</comment>
<feature type="compositionally biased region" description="Pro residues" evidence="1">
    <location>
        <begin position="1985"/>
        <end position="2004"/>
    </location>
</feature>
<proteinExistence type="predicted"/>
<organism evidence="2 3">
    <name type="scientific">Salinarimonas soli</name>
    <dbReference type="NCBI Taxonomy" id="1638099"/>
    <lineage>
        <taxon>Bacteria</taxon>
        <taxon>Pseudomonadati</taxon>
        <taxon>Pseudomonadota</taxon>
        <taxon>Alphaproteobacteria</taxon>
        <taxon>Hyphomicrobiales</taxon>
        <taxon>Salinarimonadaceae</taxon>
        <taxon>Salinarimonas</taxon>
    </lineage>
</organism>
<evidence type="ECO:0000256" key="1">
    <source>
        <dbReference type="SAM" id="MobiDB-lite"/>
    </source>
</evidence>
<name>A0A5B2VF45_9HYPH</name>
<feature type="compositionally biased region" description="Polar residues" evidence="1">
    <location>
        <begin position="1094"/>
        <end position="1115"/>
    </location>
</feature>
<dbReference type="PANTHER" id="PTHR48125:SF12">
    <property type="entry name" value="AT HOOK TRANSCRIPTION FACTOR FAMILY-RELATED"/>
    <property type="match status" value="1"/>
</dbReference>
<feature type="compositionally biased region" description="Low complexity" evidence="1">
    <location>
        <begin position="462"/>
        <end position="474"/>
    </location>
</feature>
<feature type="region of interest" description="Disordered" evidence="1">
    <location>
        <begin position="451"/>
        <end position="482"/>
    </location>
</feature>
<dbReference type="PANTHER" id="PTHR48125">
    <property type="entry name" value="LP07818P1"/>
    <property type="match status" value="1"/>
</dbReference>
<gene>
    <name evidence="2" type="ORF">F0L46_11310</name>
</gene>
<keyword evidence="3" id="KW-1185">Reference proteome</keyword>
<feature type="region of interest" description="Disordered" evidence="1">
    <location>
        <begin position="1042"/>
        <end position="1159"/>
    </location>
</feature>